<evidence type="ECO:0000313" key="3">
    <source>
        <dbReference type="Proteomes" id="UP001607157"/>
    </source>
</evidence>
<organism evidence="2 3">
    <name type="scientific">Roseovarius aquimarinus</name>
    <dbReference type="NCBI Taxonomy" id="1229156"/>
    <lineage>
        <taxon>Bacteria</taxon>
        <taxon>Pseudomonadati</taxon>
        <taxon>Pseudomonadota</taxon>
        <taxon>Alphaproteobacteria</taxon>
        <taxon>Rhodobacterales</taxon>
        <taxon>Roseobacteraceae</taxon>
        <taxon>Roseovarius</taxon>
    </lineage>
</organism>
<protein>
    <recommendedName>
        <fullName evidence="4">Beta/Gamma crystallin</fullName>
    </recommendedName>
</protein>
<dbReference type="RefSeq" id="WP_377171592.1">
    <property type="nucleotide sequence ID" value="NZ_JBHTJC010000003.1"/>
</dbReference>
<sequence>MRILAATLAALLAPTLALAAMTAEEFDAYTKGKTFVYGSGGAAYGIEQYLDNRQVRWAFVEGECQEGEWYEQDGMICFVYDTEPDPQCWTFEKGETGLIARFENDPDAVELYEVGQSDTPLQCPGPDVGV</sequence>
<proteinExistence type="predicted"/>
<evidence type="ECO:0000256" key="1">
    <source>
        <dbReference type="SAM" id="SignalP"/>
    </source>
</evidence>
<keyword evidence="3" id="KW-1185">Reference proteome</keyword>
<name>A0ABW7I9L2_9RHOB</name>
<comment type="caution">
    <text evidence="2">The sequence shown here is derived from an EMBL/GenBank/DDBJ whole genome shotgun (WGS) entry which is preliminary data.</text>
</comment>
<gene>
    <name evidence="2" type="ORF">ACGRVM_11065</name>
</gene>
<feature type="chain" id="PRO_5047188581" description="Beta/Gamma crystallin" evidence="1">
    <location>
        <begin position="20"/>
        <end position="130"/>
    </location>
</feature>
<reference evidence="2 3" key="1">
    <citation type="submission" date="2024-10" db="EMBL/GenBank/DDBJ databases">
        <authorList>
            <person name="Yang X.-N."/>
        </authorList>
    </citation>
    <scope>NUCLEOTIDE SEQUENCE [LARGE SCALE GENOMIC DNA]</scope>
    <source>
        <strain evidence="2 3">CAU 1059</strain>
    </source>
</reference>
<evidence type="ECO:0000313" key="2">
    <source>
        <dbReference type="EMBL" id="MFH0254436.1"/>
    </source>
</evidence>
<dbReference type="Proteomes" id="UP001607157">
    <property type="component" value="Unassembled WGS sequence"/>
</dbReference>
<feature type="signal peptide" evidence="1">
    <location>
        <begin position="1"/>
        <end position="19"/>
    </location>
</feature>
<dbReference type="EMBL" id="JBIHMM010000003">
    <property type="protein sequence ID" value="MFH0254436.1"/>
    <property type="molecule type" value="Genomic_DNA"/>
</dbReference>
<accession>A0ABW7I9L2</accession>
<evidence type="ECO:0008006" key="4">
    <source>
        <dbReference type="Google" id="ProtNLM"/>
    </source>
</evidence>
<keyword evidence="1" id="KW-0732">Signal</keyword>